<proteinExistence type="predicted"/>
<evidence type="ECO:0000313" key="2">
    <source>
        <dbReference type="EMBL" id="MCC2254673.1"/>
    </source>
</evidence>
<gene>
    <name evidence="2" type="ORF">LKD70_09610</name>
</gene>
<dbReference type="Proteomes" id="UP001198151">
    <property type="component" value="Unassembled WGS sequence"/>
</dbReference>
<organism evidence="2 3">
    <name type="scientific">Ruminococcus turbiniformis</name>
    <dbReference type="NCBI Taxonomy" id="2881258"/>
    <lineage>
        <taxon>Bacteria</taxon>
        <taxon>Bacillati</taxon>
        <taxon>Bacillota</taxon>
        <taxon>Clostridia</taxon>
        <taxon>Eubacteriales</taxon>
        <taxon>Oscillospiraceae</taxon>
        <taxon>Ruminococcus</taxon>
    </lineage>
</organism>
<dbReference type="InterPro" id="IPR016040">
    <property type="entry name" value="NAD(P)-bd_dom"/>
</dbReference>
<dbReference type="PANTHER" id="PTHR43355">
    <property type="entry name" value="FLAVIN REDUCTASE (NADPH)"/>
    <property type="match status" value="1"/>
</dbReference>
<dbReference type="SUPFAM" id="SSF51735">
    <property type="entry name" value="NAD(P)-binding Rossmann-fold domains"/>
    <property type="match status" value="1"/>
</dbReference>
<dbReference type="EMBL" id="JAJEQX010000015">
    <property type="protein sequence ID" value="MCC2254673.1"/>
    <property type="molecule type" value="Genomic_DNA"/>
</dbReference>
<reference evidence="2 3" key="1">
    <citation type="submission" date="2021-10" db="EMBL/GenBank/DDBJ databases">
        <title>Anaerobic single-cell dispensing facilitates the cultivation of human gut bacteria.</title>
        <authorList>
            <person name="Afrizal A."/>
        </authorList>
    </citation>
    <scope>NUCLEOTIDE SEQUENCE [LARGE SCALE GENOMIC DNA]</scope>
    <source>
        <strain evidence="2 3">CLA-AA-H200</strain>
    </source>
</reference>
<dbReference type="InterPro" id="IPR051606">
    <property type="entry name" value="Polyketide_Oxido-like"/>
</dbReference>
<feature type="domain" description="NAD(P)-binding" evidence="1">
    <location>
        <begin position="7"/>
        <end position="197"/>
    </location>
</feature>
<accession>A0ABS8FX94</accession>
<protein>
    <submittedName>
        <fullName evidence="2">NAD(P)H-binding protein</fullName>
    </submittedName>
</protein>
<dbReference type="Pfam" id="PF13460">
    <property type="entry name" value="NAD_binding_10"/>
    <property type="match status" value="1"/>
</dbReference>
<sequence>MKTIVIGGGGRLGQKIVKRLLDGGHQVTAVVRSGNSPDFRARVLKKDLFLLDKKDLEEADVVISAYGSGFQADPAENRRAISHLARLTRGSGIHLIIVGGAGSLFADKTHRVYIYETPSFPDFLREISRNLKEGLDELYRSEDVLWTMCCPSEIFDYEGSYTGQYLIGESDEPLINKDGQSYISYEDFAKVVVDIAEKGLYKKKRNPAVRHNQFCSHCHRNFPGRYFL</sequence>
<name>A0ABS8FX94_9FIRM</name>
<keyword evidence="3" id="KW-1185">Reference proteome</keyword>
<evidence type="ECO:0000259" key="1">
    <source>
        <dbReference type="Pfam" id="PF13460"/>
    </source>
</evidence>
<dbReference type="InterPro" id="IPR036291">
    <property type="entry name" value="NAD(P)-bd_dom_sf"/>
</dbReference>
<evidence type="ECO:0000313" key="3">
    <source>
        <dbReference type="Proteomes" id="UP001198151"/>
    </source>
</evidence>
<dbReference type="PANTHER" id="PTHR43355:SF2">
    <property type="entry name" value="FLAVIN REDUCTASE (NADPH)"/>
    <property type="match status" value="1"/>
</dbReference>
<dbReference type="Gene3D" id="3.40.50.720">
    <property type="entry name" value="NAD(P)-binding Rossmann-like Domain"/>
    <property type="match status" value="1"/>
</dbReference>
<comment type="caution">
    <text evidence="2">The sequence shown here is derived from an EMBL/GenBank/DDBJ whole genome shotgun (WGS) entry which is preliminary data.</text>
</comment>
<dbReference type="RefSeq" id="WP_227707816.1">
    <property type="nucleotide sequence ID" value="NZ_JAJEQX010000015.1"/>
</dbReference>